<reference evidence="3" key="1">
    <citation type="journal article" date="2019" name="Int. J. Syst. Evol. Microbiol.">
        <title>The Global Catalogue of Microorganisms (GCM) 10K type strain sequencing project: providing services to taxonomists for standard genome sequencing and annotation.</title>
        <authorList>
            <consortium name="The Broad Institute Genomics Platform"/>
            <consortium name="The Broad Institute Genome Sequencing Center for Infectious Disease"/>
            <person name="Wu L."/>
            <person name="Ma J."/>
        </authorList>
    </citation>
    <scope>NUCLEOTIDE SEQUENCE [LARGE SCALE GENOMIC DNA]</scope>
    <source>
        <strain evidence="3">JCM 12696</strain>
    </source>
</reference>
<sequence length="179" mass="18959">MSAVLQEVLARARTLIGQWESEDCGVLAVKDFCRYAAALDDLDYIRTARAQEAAGEPVVAPALFLAGTMSWEDGPAEDELRPDGLAARESPCTDGLPVRQVHGGQSVRLGRSPVAGMPVTAARSLVSADHRHGRSGEFVLLGVTTRFTSRDGAELMTVDETVIVLDGVPDVTDQKGAGV</sequence>
<gene>
    <name evidence="2" type="ORF">GCM10009654_46830</name>
</gene>
<evidence type="ECO:0000313" key="2">
    <source>
        <dbReference type="EMBL" id="GAA1184012.1"/>
    </source>
</evidence>
<protein>
    <recommendedName>
        <fullName evidence="1">FAS1-like dehydratase domain-containing protein</fullName>
    </recommendedName>
</protein>
<name>A0ABP4FK15_9ACTN</name>
<comment type="caution">
    <text evidence="2">The sequence shown here is derived from an EMBL/GenBank/DDBJ whole genome shotgun (WGS) entry which is preliminary data.</text>
</comment>
<evidence type="ECO:0000259" key="1">
    <source>
        <dbReference type="Pfam" id="PF13452"/>
    </source>
</evidence>
<dbReference type="Proteomes" id="UP001501371">
    <property type="component" value="Unassembled WGS sequence"/>
</dbReference>
<evidence type="ECO:0000313" key="3">
    <source>
        <dbReference type="Proteomes" id="UP001501371"/>
    </source>
</evidence>
<organism evidence="2 3">
    <name type="scientific">Streptomyces hebeiensis</name>
    <dbReference type="NCBI Taxonomy" id="229486"/>
    <lineage>
        <taxon>Bacteria</taxon>
        <taxon>Bacillati</taxon>
        <taxon>Actinomycetota</taxon>
        <taxon>Actinomycetes</taxon>
        <taxon>Kitasatosporales</taxon>
        <taxon>Streptomycetaceae</taxon>
        <taxon>Streptomyces</taxon>
    </lineage>
</organism>
<dbReference type="Pfam" id="PF13452">
    <property type="entry name" value="FAS1_DH_region"/>
    <property type="match status" value="1"/>
</dbReference>
<dbReference type="EMBL" id="BAAAKV010000045">
    <property type="protein sequence ID" value="GAA1184012.1"/>
    <property type="molecule type" value="Genomic_DNA"/>
</dbReference>
<proteinExistence type="predicted"/>
<dbReference type="Gene3D" id="3.10.129.10">
    <property type="entry name" value="Hotdog Thioesterase"/>
    <property type="match status" value="1"/>
</dbReference>
<dbReference type="RefSeq" id="WP_344280096.1">
    <property type="nucleotide sequence ID" value="NZ_BAAAKV010000045.1"/>
</dbReference>
<feature type="domain" description="FAS1-like dehydratase" evidence="1">
    <location>
        <begin position="17"/>
        <end position="157"/>
    </location>
</feature>
<dbReference type="InterPro" id="IPR039569">
    <property type="entry name" value="FAS1-like_DH_region"/>
</dbReference>
<keyword evidence="3" id="KW-1185">Reference proteome</keyword>
<accession>A0ABP4FK15</accession>